<evidence type="ECO:0000313" key="1">
    <source>
        <dbReference type="EMBL" id="CAB4004330.1"/>
    </source>
</evidence>
<feature type="non-terminal residue" evidence="1">
    <location>
        <position position="1"/>
    </location>
</feature>
<dbReference type="Proteomes" id="UP001152795">
    <property type="component" value="Unassembled WGS sequence"/>
</dbReference>
<dbReference type="EMBL" id="CACRXK020004871">
    <property type="protein sequence ID" value="CAB4004330.1"/>
    <property type="molecule type" value="Genomic_DNA"/>
</dbReference>
<dbReference type="PANTHER" id="PTHR22955">
    <property type="entry name" value="RETROTRANSPOSON"/>
    <property type="match status" value="1"/>
</dbReference>
<dbReference type="Pfam" id="PF05380">
    <property type="entry name" value="Peptidase_A17"/>
    <property type="match status" value="1"/>
</dbReference>
<proteinExistence type="predicted"/>
<dbReference type="PANTHER" id="PTHR22955:SF69">
    <property type="entry name" value="REVERSE TRANSCRIPTASE_RETROTRANSPOSON-DERIVED PROTEIN RNASE H-LIKE DOMAIN-CONTAINING PROTEIN"/>
    <property type="match status" value="1"/>
</dbReference>
<accession>A0A7D9EBJ4</accession>
<evidence type="ECO:0000313" key="2">
    <source>
        <dbReference type="Proteomes" id="UP001152795"/>
    </source>
</evidence>
<sequence length="165" mass="18566">LSHVAIPCCLRLANPNKMELHLFSDASKDAYASVAYLVCQYEDDSPTSRLVASKCRVAPTKAIPRLELMGAILSSRLAQSLLKVLTVDRVIFWTDSQNVCHWVRNHSRQFKPFVANRIAEIQRTTSPEQWRHVPGIQNPADLATRDITIDSVSKRLQKLNVSKAT</sequence>
<dbReference type="GO" id="GO:0003676">
    <property type="term" value="F:nucleic acid binding"/>
    <property type="evidence" value="ECO:0007669"/>
    <property type="project" value="InterPro"/>
</dbReference>
<protein>
    <submittedName>
        <fullName evidence="1">Nucleotide-binding oligomerization domain-containing 2</fullName>
    </submittedName>
</protein>
<comment type="caution">
    <text evidence="1">The sequence shown here is derived from an EMBL/GenBank/DDBJ whole genome shotgun (WGS) entry which is preliminary data.</text>
</comment>
<dbReference type="Gene3D" id="3.30.420.10">
    <property type="entry name" value="Ribonuclease H-like superfamily/Ribonuclease H"/>
    <property type="match status" value="1"/>
</dbReference>
<organism evidence="1 2">
    <name type="scientific">Paramuricea clavata</name>
    <name type="common">Red gorgonian</name>
    <name type="synonym">Violescent sea-whip</name>
    <dbReference type="NCBI Taxonomy" id="317549"/>
    <lineage>
        <taxon>Eukaryota</taxon>
        <taxon>Metazoa</taxon>
        <taxon>Cnidaria</taxon>
        <taxon>Anthozoa</taxon>
        <taxon>Octocorallia</taxon>
        <taxon>Malacalcyonacea</taxon>
        <taxon>Plexauridae</taxon>
        <taxon>Paramuricea</taxon>
    </lineage>
</organism>
<keyword evidence="2" id="KW-1185">Reference proteome</keyword>
<dbReference type="InterPro" id="IPR008042">
    <property type="entry name" value="Retrotrans_Pao"/>
</dbReference>
<dbReference type="OrthoDB" id="5984319at2759"/>
<feature type="non-terminal residue" evidence="1">
    <location>
        <position position="165"/>
    </location>
</feature>
<reference evidence="1" key="1">
    <citation type="submission" date="2020-04" db="EMBL/GenBank/DDBJ databases">
        <authorList>
            <person name="Alioto T."/>
            <person name="Alioto T."/>
            <person name="Gomez Garrido J."/>
        </authorList>
    </citation>
    <scope>NUCLEOTIDE SEQUENCE</scope>
    <source>
        <strain evidence="1">A484AB</strain>
    </source>
</reference>
<dbReference type="InterPro" id="IPR036397">
    <property type="entry name" value="RNaseH_sf"/>
</dbReference>
<dbReference type="AlphaFoldDB" id="A0A7D9EBJ4"/>
<gene>
    <name evidence="1" type="ORF">PACLA_8A069751</name>
</gene>
<name>A0A7D9EBJ4_PARCT</name>